<evidence type="ECO:0008006" key="4">
    <source>
        <dbReference type="Google" id="ProtNLM"/>
    </source>
</evidence>
<evidence type="ECO:0000256" key="1">
    <source>
        <dbReference type="SAM" id="Phobius"/>
    </source>
</evidence>
<protein>
    <recommendedName>
        <fullName evidence="4">DUF4383 domain-containing protein</fullName>
    </recommendedName>
</protein>
<organism evidence="2 3">
    <name type="scientific">Prauserella isguenensis</name>
    <dbReference type="NCBI Taxonomy" id="1470180"/>
    <lineage>
        <taxon>Bacteria</taxon>
        <taxon>Bacillati</taxon>
        <taxon>Actinomycetota</taxon>
        <taxon>Actinomycetes</taxon>
        <taxon>Pseudonocardiales</taxon>
        <taxon>Pseudonocardiaceae</taxon>
        <taxon>Prauserella</taxon>
    </lineage>
</organism>
<keyword evidence="1" id="KW-0812">Transmembrane</keyword>
<feature type="transmembrane region" description="Helical" evidence="1">
    <location>
        <begin position="97"/>
        <end position="115"/>
    </location>
</feature>
<keyword evidence="3" id="KW-1185">Reference proteome</keyword>
<dbReference type="RefSeq" id="WP_183658171.1">
    <property type="nucleotide sequence ID" value="NZ_JACHWU010000006.1"/>
</dbReference>
<accession>A0A839S5F3</accession>
<sequence>MLCVVGACYVALGVAGMASGPGRVLVFSSGLLLDLVRAGVGLLCLTALHPRASATAIGWFLTVGFTALVAYGVPAAIATDRVDVDHVLPISWADNVLHLATALVGFAVAITRYRVRDVVSPGQ</sequence>
<evidence type="ECO:0000313" key="3">
    <source>
        <dbReference type="Proteomes" id="UP000550714"/>
    </source>
</evidence>
<keyword evidence="1" id="KW-0472">Membrane</keyword>
<feature type="transmembrane region" description="Helical" evidence="1">
    <location>
        <begin position="27"/>
        <end position="45"/>
    </location>
</feature>
<name>A0A839S5F3_9PSEU</name>
<comment type="caution">
    <text evidence="2">The sequence shown here is derived from an EMBL/GenBank/DDBJ whole genome shotgun (WGS) entry which is preliminary data.</text>
</comment>
<evidence type="ECO:0000313" key="2">
    <source>
        <dbReference type="EMBL" id="MBB3052948.1"/>
    </source>
</evidence>
<gene>
    <name evidence="2" type="ORF">FHS23_003991</name>
</gene>
<dbReference type="EMBL" id="JACHWU010000006">
    <property type="protein sequence ID" value="MBB3052948.1"/>
    <property type="molecule type" value="Genomic_DNA"/>
</dbReference>
<reference evidence="2 3" key="1">
    <citation type="submission" date="2020-08" db="EMBL/GenBank/DDBJ databases">
        <title>Genomic Encyclopedia of Type Strains, Phase III (KMG-III): the genomes of soil and plant-associated and newly described type strains.</title>
        <authorList>
            <person name="Whitman W."/>
        </authorList>
    </citation>
    <scope>NUCLEOTIDE SEQUENCE [LARGE SCALE GENOMIC DNA]</scope>
    <source>
        <strain evidence="2 3">CECT 8577</strain>
    </source>
</reference>
<keyword evidence="1" id="KW-1133">Transmembrane helix</keyword>
<dbReference type="AlphaFoldDB" id="A0A839S5F3"/>
<feature type="transmembrane region" description="Helical" evidence="1">
    <location>
        <begin position="57"/>
        <end position="77"/>
    </location>
</feature>
<dbReference type="Pfam" id="PF14325">
    <property type="entry name" value="DUF4383"/>
    <property type="match status" value="1"/>
</dbReference>
<proteinExistence type="predicted"/>
<dbReference type="Proteomes" id="UP000550714">
    <property type="component" value="Unassembled WGS sequence"/>
</dbReference>